<evidence type="ECO:0000313" key="1">
    <source>
        <dbReference type="EMBL" id="MCI8210959.1"/>
    </source>
</evidence>
<reference evidence="1 2" key="1">
    <citation type="submission" date="2015-12" db="EMBL/GenBank/DDBJ databases">
        <title>Phylogenomics in the description of a new species in the Pseudomonas syringae group.</title>
        <authorList>
            <person name="Busquets A."/>
            <person name="Gomila M."/>
            <person name="Beiki F."/>
            <person name="Rahimian H."/>
            <person name="Mulet M."/>
            <person name="Sanchez D."/>
            <person name="Garcia-Valdes E."/>
            <person name="Lalucat J."/>
        </authorList>
    </citation>
    <scope>NUCLEOTIDE SEQUENCE [LARGE SCALE GENOMIC DNA]</scope>
    <source>
        <strain evidence="1 2">S25</strain>
    </source>
</reference>
<evidence type="ECO:0000313" key="2">
    <source>
        <dbReference type="Proteomes" id="UP001320513"/>
    </source>
</evidence>
<dbReference type="Proteomes" id="UP001320513">
    <property type="component" value="Unassembled WGS sequence"/>
</dbReference>
<name>A0ABS9ZK56_9PSED</name>
<dbReference type="RefSeq" id="WP_243247168.1">
    <property type="nucleotide sequence ID" value="NZ_LOHG01000009.1"/>
</dbReference>
<organism evidence="1 2">
    <name type="scientific">Pseudomonas maioricensis</name>
    <dbReference type="NCBI Taxonomy" id="1766623"/>
    <lineage>
        <taxon>Bacteria</taxon>
        <taxon>Pseudomonadati</taxon>
        <taxon>Pseudomonadota</taxon>
        <taxon>Gammaproteobacteria</taxon>
        <taxon>Pseudomonadales</taxon>
        <taxon>Pseudomonadaceae</taxon>
        <taxon>Pseudomonas</taxon>
    </lineage>
</organism>
<proteinExistence type="predicted"/>
<sequence>MAAYFIGKSDVLGLNNFQAYLERYAISVDSFLKNLTLPLLQSGQHPALNNVAARAKRDIPLWPGTVKNLRQLHQDATRVIDEANELVSQLKLYKRPEGTDAVRENLNTLLLHAEPFNMNGKLGISPSSKTYDVTYFLSQKLTQFDGLLYTAFSELKLLLQTATDIIPRTVDFMRVKIAEHEARHRRPDSTFSGPVQKQLDLANSSLDASRTEYTVALEAAGNVLGYCTRLRETLNDSRNQLLLISDKSNVRTFIFQINQMGTRLTLAQNMINRTHSVL</sequence>
<accession>A0ABS9ZK56</accession>
<dbReference type="EMBL" id="LOHG01000009">
    <property type="protein sequence ID" value="MCI8210959.1"/>
    <property type="molecule type" value="Genomic_DNA"/>
</dbReference>
<protein>
    <submittedName>
        <fullName evidence="1">Uncharacterized protein</fullName>
    </submittedName>
</protein>
<keyword evidence="2" id="KW-1185">Reference proteome</keyword>
<comment type="caution">
    <text evidence="1">The sequence shown here is derived from an EMBL/GenBank/DDBJ whole genome shotgun (WGS) entry which is preliminary data.</text>
</comment>
<gene>
    <name evidence="1" type="ORF">AUC61_15605</name>
</gene>